<dbReference type="FunFam" id="3.90.230.10:FF:000013">
    <property type="entry name" value="DNA-binding protein, 42 kDa"/>
    <property type="match status" value="1"/>
</dbReference>
<accession>A0A6J2TG24</accession>
<dbReference type="FunFam" id="1.10.10.10:FF:000029">
    <property type="entry name" value="Proliferation-associated 2G4, a"/>
    <property type="match status" value="1"/>
</dbReference>
<dbReference type="PANTHER" id="PTHR10804">
    <property type="entry name" value="PROTEASE FAMILY M24 METHIONYL AMINOPEPTIDASE, AMINOPEPTIDASE P"/>
    <property type="match status" value="1"/>
</dbReference>
<dbReference type="PANTHER" id="PTHR10804:SF11">
    <property type="entry name" value="PROLIFERATION-ASSOCIATED PROTEIN 2G4"/>
    <property type="match status" value="1"/>
</dbReference>
<comment type="similarity">
    <text evidence="1">Belongs to the peptidase M24 family.</text>
</comment>
<dbReference type="InterPro" id="IPR036388">
    <property type="entry name" value="WH-like_DNA-bd_sf"/>
</dbReference>
<evidence type="ECO:0000256" key="2">
    <source>
        <dbReference type="SAM" id="MobiDB-lite"/>
    </source>
</evidence>
<feature type="region of interest" description="Disordered" evidence="2">
    <location>
        <begin position="361"/>
        <end position="398"/>
    </location>
</feature>
<dbReference type="InterPro" id="IPR004545">
    <property type="entry name" value="PA2G4"/>
</dbReference>
<proteinExistence type="inferred from homology"/>
<dbReference type="InterPro" id="IPR047113">
    <property type="entry name" value="PA2G4/ARX1"/>
</dbReference>
<dbReference type="Gene3D" id="3.90.230.10">
    <property type="entry name" value="Creatinase/methionine aminopeptidase superfamily"/>
    <property type="match status" value="1"/>
</dbReference>
<dbReference type="InterPro" id="IPR036390">
    <property type="entry name" value="WH_DNA-bd_sf"/>
</dbReference>
<dbReference type="AlphaFoldDB" id="A0A6J2TG24"/>
<dbReference type="OrthoDB" id="5876363at2759"/>
<dbReference type="NCBIfam" id="TIGR00495">
    <property type="entry name" value="crvDNA_42K"/>
    <property type="match status" value="1"/>
</dbReference>
<keyword evidence="4" id="KW-1185">Reference proteome</keyword>
<name>A0A6J2TG24_DROLE</name>
<dbReference type="InterPro" id="IPR036005">
    <property type="entry name" value="Creatinase/aminopeptidase-like"/>
</dbReference>
<reference evidence="5" key="1">
    <citation type="submission" date="2025-08" db="UniProtKB">
        <authorList>
            <consortium name="RefSeq"/>
        </authorList>
    </citation>
    <scope>IDENTIFICATION</scope>
    <source>
        <strain evidence="5">11010-0011.00</strain>
        <tissue evidence="5">Whole body</tissue>
    </source>
</reference>
<dbReference type="GeneID" id="115624974"/>
<dbReference type="CDD" id="cd01089">
    <property type="entry name" value="PA2G4-like"/>
    <property type="match status" value="1"/>
</dbReference>
<feature type="domain" description="Peptidase M24" evidence="3">
    <location>
        <begin position="20"/>
        <end position="228"/>
    </location>
</feature>
<dbReference type="SUPFAM" id="SSF55920">
    <property type="entry name" value="Creatinase/aminopeptidase"/>
    <property type="match status" value="1"/>
</dbReference>
<dbReference type="RefSeq" id="XP_030375686.1">
    <property type="nucleotide sequence ID" value="XM_030519826.1"/>
</dbReference>
<dbReference type="InterPro" id="IPR000994">
    <property type="entry name" value="Pept_M24"/>
</dbReference>
<organism evidence="4 5">
    <name type="scientific">Drosophila lebanonensis</name>
    <name type="common">Fruit fly</name>
    <name type="synonym">Scaptodrosophila lebanonensis</name>
    <dbReference type="NCBI Taxonomy" id="7225"/>
    <lineage>
        <taxon>Eukaryota</taxon>
        <taxon>Metazoa</taxon>
        <taxon>Ecdysozoa</taxon>
        <taxon>Arthropoda</taxon>
        <taxon>Hexapoda</taxon>
        <taxon>Insecta</taxon>
        <taxon>Pterygota</taxon>
        <taxon>Neoptera</taxon>
        <taxon>Endopterygota</taxon>
        <taxon>Diptera</taxon>
        <taxon>Brachycera</taxon>
        <taxon>Muscomorpha</taxon>
        <taxon>Ephydroidea</taxon>
        <taxon>Drosophilidae</taxon>
        <taxon>Scaptodrosophila</taxon>
    </lineage>
</organism>
<feature type="compositionally biased region" description="Low complexity" evidence="2">
    <location>
        <begin position="373"/>
        <end position="387"/>
    </location>
</feature>
<protein>
    <submittedName>
        <fullName evidence="5">Proliferation-associated protein 2G4</fullName>
    </submittedName>
</protein>
<evidence type="ECO:0000313" key="4">
    <source>
        <dbReference type="Proteomes" id="UP000504634"/>
    </source>
</evidence>
<dbReference type="SUPFAM" id="SSF46785">
    <property type="entry name" value="Winged helix' DNA-binding domain"/>
    <property type="match status" value="1"/>
</dbReference>
<evidence type="ECO:0000259" key="3">
    <source>
        <dbReference type="Pfam" id="PF00557"/>
    </source>
</evidence>
<dbReference type="Proteomes" id="UP000504634">
    <property type="component" value="Unplaced"/>
</dbReference>
<feature type="compositionally biased region" description="Polar residues" evidence="2">
    <location>
        <begin position="388"/>
        <end position="398"/>
    </location>
</feature>
<evidence type="ECO:0000313" key="5">
    <source>
        <dbReference type="RefSeq" id="XP_030375686.1"/>
    </source>
</evidence>
<dbReference type="Pfam" id="PF00557">
    <property type="entry name" value="Peptidase_M24"/>
    <property type="match status" value="1"/>
</dbReference>
<sequence length="398" mass="43386">MADVEKEPEKTIAEDLVVTKYKLAGEIVNKTLKTVIGLCVSGASVRDICTKGDNLLTEETGKVYKKEKELKKGIAFPTCLSVNNCVCHFSPAKNDVDYTLKEGDVVKIDLGAHIDGFIAVAAHTVVVGVNADQKITGRQADVILAAYWAVQAALRLLKSGASNYSITEAVQQISESYKCKPIEGMLSHELKQFTIDGEKTIIQNPSEAQRKEHEKCTFETHEVYAIDVIVSSGEGVGREKDTKVSIYKKSEENYMLKLKASRALLAEVKTKYGNMPFNIRSFEEETKARMGVVECVSHKMIEPFQVLYEKPTEIVAQFKHTVLLMPNGVNLVTGIPFNVDNYVSEHSIAQEGLKDLVAQPLGPVKGKGKGKKAATSSAGADGDAATKVQSTQAVETKA</sequence>
<evidence type="ECO:0000256" key="1">
    <source>
        <dbReference type="ARBA" id="ARBA00007319"/>
    </source>
</evidence>
<dbReference type="Gene3D" id="1.10.10.10">
    <property type="entry name" value="Winged helix-like DNA-binding domain superfamily/Winged helix DNA-binding domain"/>
    <property type="match status" value="1"/>
</dbReference>
<gene>
    <name evidence="5" type="primary">LOC115624974</name>
</gene>